<accession>I3XBZ2</accession>
<dbReference type="AlphaFoldDB" id="I3XBZ2"/>
<name>I3XBZ2_SINF2</name>
<dbReference type="PATRIC" id="fig|1185652.3.peg.5042"/>
<sequence>MPGGRQATPAAATYTPLGLAGGSAAPQLLQSSRKCSNETRAQRSARPRKEAALESQLWA</sequence>
<dbReference type="Proteomes" id="UP000006180">
    <property type="component" value="Chromosome"/>
</dbReference>
<dbReference type="EMBL" id="CP003563">
    <property type="protein sequence ID" value="AFL53398.1"/>
    <property type="molecule type" value="Genomic_DNA"/>
</dbReference>
<feature type="compositionally biased region" description="Basic and acidic residues" evidence="1">
    <location>
        <begin position="35"/>
        <end position="52"/>
    </location>
</feature>
<evidence type="ECO:0000313" key="3">
    <source>
        <dbReference type="Proteomes" id="UP000006180"/>
    </source>
</evidence>
<evidence type="ECO:0000256" key="1">
    <source>
        <dbReference type="SAM" id="MobiDB-lite"/>
    </source>
</evidence>
<feature type="region of interest" description="Disordered" evidence="1">
    <location>
        <begin position="28"/>
        <end position="59"/>
    </location>
</feature>
<dbReference type="STRING" id="1185652.USDA257_c48630"/>
<organism evidence="2 3">
    <name type="scientific">Sinorhizobium fredii (strain USDA 257)</name>
    <dbReference type="NCBI Taxonomy" id="1185652"/>
    <lineage>
        <taxon>Bacteria</taxon>
        <taxon>Pseudomonadati</taxon>
        <taxon>Pseudomonadota</taxon>
        <taxon>Alphaproteobacteria</taxon>
        <taxon>Hyphomicrobiales</taxon>
        <taxon>Rhizobiaceae</taxon>
        <taxon>Sinorhizobium/Ensifer group</taxon>
        <taxon>Sinorhizobium</taxon>
    </lineage>
</organism>
<protein>
    <submittedName>
        <fullName evidence="2">Uncharacterized protein</fullName>
    </submittedName>
</protein>
<proteinExistence type="predicted"/>
<evidence type="ECO:0000313" key="2">
    <source>
        <dbReference type="EMBL" id="AFL53398.1"/>
    </source>
</evidence>
<reference evidence="2 3" key="1">
    <citation type="journal article" date="2012" name="J. Bacteriol.">
        <title>Complete genome sequence of the broad-host-range strain Sinorhizobium fredii USDA257.</title>
        <authorList>
            <person name="Schuldes J."/>
            <person name="Rodriguez Orbegoso M."/>
            <person name="Schmeisser C."/>
            <person name="Krishnan H.B."/>
            <person name="Daniel R."/>
            <person name="Streit W.R."/>
        </authorList>
    </citation>
    <scope>NUCLEOTIDE SEQUENCE [LARGE SCALE GENOMIC DNA]</scope>
    <source>
        <strain evidence="2 3">USDA 257</strain>
    </source>
</reference>
<dbReference type="KEGG" id="sfd:USDA257_c48630"/>
<gene>
    <name evidence="2" type="ORF">USDA257_c48630</name>
</gene>
<dbReference type="HOGENOM" id="CLU_2958296_0_0_5"/>